<evidence type="ECO:0000259" key="11">
    <source>
        <dbReference type="PROSITE" id="PS50002"/>
    </source>
</evidence>
<evidence type="ECO:0000256" key="2">
    <source>
        <dbReference type="ARBA" id="ARBA00022741"/>
    </source>
</evidence>
<sequence length="601" mass="69137">MHATGEGADQTLLQKLQAAVGTHEHFNSWNSGFVIHHYAGKVSYDVNGFCERNRDVLFTDLIELMQSSEHAFIRMLFPEKLDADKKGRPTTASSKIKKQANDLVNTLMKCTPHYIRCIKPNETKRPKDWEESRVKHQVEYLGLKENIRVRRAGFAYRRVFHKFLQRYAILTAETWPCWRGDERQGVQHLLQSVNMDADQYQMGRSKVFVKNPESLFLLEEMRERKFDGFARVIQKAWRKHIAIRKYEQMREEASHILYNFKERRKNSINRNFVGDYLGMEDRPELRQFMGKRERIDFADSVTKYDRRFKAIKRDFILTPKYFYLIGREKVKKGPEKGQIKEVLKKKVEIQAICRVSLSTRQDDFFILHEEEADSFLESIFKTELISLLCKRYEELTQRKLQLSFADTLQFRVKKAGWGGGGTRSVTFLRGQGDVAVFKAGGKTLTVSIGDGLPKNSSEYRQWILCPRGAGKGGYSAEVHPEDGGAQGPPAAMLPKQGVSRRTKARPPSEQNLEFLNVPDQGVAGKRSVNQRPPPAGRPKPQPKVTGPRCQALYQYIGQDVDELSFNVGDVIDILLEDPSGWWKGRLHGKEGLFPGNYVKKI</sequence>
<reference evidence="14" key="2">
    <citation type="submission" date="2025-09" db="UniProtKB">
        <authorList>
            <consortium name="Ensembl"/>
        </authorList>
    </citation>
    <scope>IDENTIFICATION</scope>
</reference>
<dbReference type="InterPro" id="IPR001452">
    <property type="entry name" value="SH3_domain"/>
</dbReference>
<keyword evidence="2" id="KW-0547">Nucleotide-binding</keyword>
<dbReference type="GO" id="GO:0005524">
    <property type="term" value="F:ATP binding"/>
    <property type="evidence" value="ECO:0007669"/>
    <property type="project" value="UniProtKB-KW"/>
</dbReference>
<evidence type="ECO:0000256" key="5">
    <source>
        <dbReference type="ARBA" id="ARBA00023123"/>
    </source>
</evidence>
<keyword evidence="4" id="KW-0112">Calmodulin-binding</keyword>
<dbReference type="Gene3D" id="3.40.850.10">
    <property type="entry name" value="Kinesin motor domain"/>
    <property type="match status" value="1"/>
</dbReference>
<dbReference type="GO" id="GO:0005886">
    <property type="term" value="C:plasma membrane"/>
    <property type="evidence" value="ECO:0007669"/>
    <property type="project" value="TreeGrafter"/>
</dbReference>
<feature type="domain" description="Myosin motor" evidence="12">
    <location>
        <begin position="1"/>
        <end position="223"/>
    </location>
</feature>
<keyword evidence="1 8" id="KW-0728">SH3 domain</keyword>
<dbReference type="GO" id="GO:0016459">
    <property type="term" value="C:myosin complex"/>
    <property type="evidence" value="ECO:0007669"/>
    <property type="project" value="UniProtKB-KW"/>
</dbReference>
<dbReference type="GO" id="GO:0007015">
    <property type="term" value="P:actin filament organization"/>
    <property type="evidence" value="ECO:0007669"/>
    <property type="project" value="TreeGrafter"/>
</dbReference>
<dbReference type="SMART" id="SM00326">
    <property type="entry name" value="SH3"/>
    <property type="match status" value="1"/>
</dbReference>
<dbReference type="PRINTS" id="PR00452">
    <property type="entry name" value="SH3DOMAIN"/>
</dbReference>
<evidence type="ECO:0000256" key="7">
    <source>
        <dbReference type="ARBA" id="ARBA00023203"/>
    </source>
</evidence>
<feature type="region of interest" description="Actin-binding" evidence="9">
    <location>
        <begin position="100"/>
        <end position="122"/>
    </location>
</feature>
<dbReference type="PANTHER" id="PTHR13140:SF663">
    <property type="entry name" value="UNCONVENTIONAL MYOSIN-IF"/>
    <property type="match status" value="1"/>
</dbReference>
<evidence type="ECO:0000256" key="8">
    <source>
        <dbReference type="PROSITE-ProRule" id="PRU00192"/>
    </source>
</evidence>
<dbReference type="GO" id="GO:0005902">
    <property type="term" value="C:microvillus"/>
    <property type="evidence" value="ECO:0007669"/>
    <property type="project" value="TreeGrafter"/>
</dbReference>
<evidence type="ECO:0000256" key="9">
    <source>
        <dbReference type="PROSITE-ProRule" id="PRU00782"/>
    </source>
</evidence>
<feature type="domain" description="SH3" evidence="11">
    <location>
        <begin position="544"/>
        <end position="601"/>
    </location>
</feature>
<evidence type="ECO:0000313" key="15">
    <source>
        <dbReference type="Proteomes" id="UP000472274"/>
    </source>
</evidence>
<dbReference type="GeneTree" id="ENSGT00940000158870"/>
<keyword evidence="7 9" id="KW-0009">Actin-binding</keyword>
<dbReference type="CDD" id="cd11827">
    <property type="entry name" value="SH3_MyoIe_If_like"/>
    <property type="match status" value="1"/>
</dbReference>
<keyword evidence="6" id="KW-0505">Motor protein</keyword>
<protein>
    <submittedName>
        <fullName evidence="14">Myosin IF</fullName>
    </submittedName>
</protein>
<dbReference type="PROSITE" id="PS51757">
    <property type="entry name" value="TH1"/>
    <property type="match status" value="1"/>
</dbReference>
<dbReference type="InterPro" id="IPR035507">
    <property type="entry name" value="Ie/If_SH3"/>
</dbReference>
<dbReference type="InterPro" id="IPR036961">
    <property type="entry name" value="Kinesin_motor_dom_sf"/>
</dbReference>
<dbReference type="PANTHER" id="PTHR13140">
    <property type="entry name" value="MYOSIN"/>
    <property type="match status" value="1"/>
</dbReference>
<dbReference type="PROSITE" id="PS51456">
    <property type="entry name" value="MYOSIN_MOTOR"/>
    <property type="match status" value="1"/>
</dbReference>
<dbReference type="Gene3D" id="2.30.30.40">
    <property type="entry name" value="SH3 Domains"/>
    <property type="match status" value="1"/>
</dbReference>
<keyword evidence="5 9" id="KW-0518">Myosin</keyword>
<keyword evidence="3" id="KW-0067">ATP-binding</keyword>
<dbReference type="Proteomes" id="UP000472274">
    <property type="component" value="Unplaced"/>
</dbReference>
<comment type="caution">
    <text evidence="9">Lacks conserved residue(s) required for the propagation of feature annotation.</text>
</comment>
<keyword evidence="15" id="KW-1185">Reference proteome</keyword>
<proteinExistence type="inferred from homology"/>
<dbReference type="AlphaFoldDB" id="A0A674KI46"/>
<dbReference type="InterPro" id="IPR001609">
    <property type="entry name" value="Myosin_head_motor_dom-like"/>
</dbReference>
<dbReference type="Gene3D" id="1.20.58.530">
    <property type="match status" value="1"/>
</dbReference>
<comment type="similarity">
    <text evidence="9">Belongs to the TRAFAC class myosin-kinesin ATPase superfamily. Myosin family.</text>
</comment>
<feature type="region of interest" description="Disordered" evidence="10">
    <location>
        <begin position="473"/>
        <end position="546"/>
    </location>
</feature>
<reference evidence="14" key="1">
    <citation type="submission" date="2025-08" db="UniProtKB">
        <authorList>
            <consortium name="Ensembl"/>
        </authorList>
    </citation>
    <scope>IDENTIFICATION</scope>
</reference>
<evidence type="ECO:0000259" key="12">
    <source>
        <dbReference type="PROSITE" id="PS51456"/>
    </source>
</evidence>
<dbReference type="Pfam" id="PF00018">
    <property type="entry name" value="SH3_1"/>
    <property type="match status" value="1"/>
</dbReference>
<evidence type="ECO:0000256" key="10">
    <source>
        <dbReference type="SAM" id="MobiDB-lite"/>
    </source>
</evidence>
<feature type="compositionally biased region" description="Pro residues" evidence="10">
    <location>
        <begin position="531"/>
        <end position="541"/>
    </location>
</feature>
<evidence type="ECO:0000256" key="4">
    <source>
        <dbReference type="ARBA" id="ARBA00022860"/>
    </source>
</evidence>
<evidence type="ECO:0000256" key="1">
    <source>
        <dbReference type="ARBA" id="ARBA00022443"/>
    </source>
</evidence>
<dbReference type="GO" id="GO:0006897">
    <property type="term" value="P:endocytosis"/>
    <property type="evidence" value="ECO:0007669"/>
    <property type="project" value="TreeGrafter"/>
</dbReference>
<feature type="domain" description="TH1" evidence="13">
    <location>
        <begin position="261"/>
        <end position="450"/>
    </location>
</feature>
<accession>A0A674KI46</accession>
<dbReference type="GO" id="GO:0005516">
    <property type="term" value="F:calmodulin binding"/>
    <property type="evidence" value="ECO:0007669"/>
    <property type="project" value="UniProtKB-KW"/>
</dbReference>
<dbReference type="Gene3D" id="1.20.5.4820">
    <property type="match status" value="1"/>
</dbReference>
<dbReference type="Pfam" id="PF00063">
    <property type="entry name" value="Myosin_head"/>
    <property type="match status" value="1"/>
</dbReference>
<dbReference type="FunFam" id="2.30.30.40:FF:000072">
    <property type="entry name" value="Unconventional Myosin IB"/>
    <property type="match status" value="1"/>
</dbReference>
<dbReference type="PROSITE" id="PS50002">
    <property type="entry name" value="SH3"/>
    <property type="match status" value="1"/>
</dbReference>
<evidence type="ECO:0000259" key="13">
    <source>
        <dbReference type="PROSITE" id="PS51757"/>
    </source>
</evidence>
<dbReference type="SMART" id="SM00242">
    <property type="entry name" value="MYSc"/>
    <property type="match status" value="1"/>
</dbReference>
<dbReference type="FunFam" id="1.20.5.4820:FF:000004">
    <property type="entry name" value="Myosin IE"/>
    <property type="match status" value="1"/>
</dbReference>
<gene>
    <name evidence="14" type="primary">MYO1F</name>
</gene>
<name>A0A674KI46_9SAUR</name>
<dbReference type="SUPFAM" id="SSF52540">
    <property type="entry name" value="P-loop containing nucleoside triphosphate hydrolases"/>
    <property type="match status" value="1"/>
</dbReference>
<organism evidence="14 15">
    <name type="scientific">Terrapene triunguis</name>
    <name type="common">Three-toed box turtle</name>
    <dbReference type="NCBI Taxonomy" id="2587831"/>
    <lineage>
        <taxon>Eukaryota</taxon>
        <taxon>Metazoa</taxon>
        <taxon>Chordata</taxon>
        <taxon>Craniata</taxon>
        <taxon>Vertebrata</taxon>
        <taxon>Euteleostomi</taxon>
        <taxon>Archelosauria</taxon>
        <taxon>Testudinata</taxon>
        <taxon>Testudines</taxon>
        <taxon>Cryptodira</taxon>
        <taxon>Durocryptodira</taxon>
        <taxon>Testudinoidea</taxon>
        <taxon>Emydidae</taxon>
        <taxon>Terrapene</taxon>
    </lineage>
</organism>
<dbReference type="GO" id="GO:0000146">
    <property type="term" value="F:microfilament motor activity"/>
    <property type="evidence" value="ECO:0007669"/>
    <property type="project" value="TreeGrafter"/>
</dbReference>
<evidence type="ECO:0000313" key="14">
    <source>
        <dbReference type="Ensembl" id="ENSTMTP00000031449.1"/>
    </source>
</evidence>
<evidence type="ECO:0000256" key="3">
    <source>
        <dbReference type="ARBA" id="ARBA00022840"/>
    </source>
</evidence>
<dbReference type="GO" id="GO:0005737">
    <property type="term" value="C:cytoplasm"/>
    <property type="evidence" value="ECO:0007669"/>
    <property type="project" value="TreeGrafter"/>
</dbReference>
<dbReference type="InterPro" id="IPR036028">
    <property type="entry name" value="SH3-like_dom_sf"/>
</dbReference>
<dbReference type="Ensembl" id="ENSTMTT00000032584.1">
    <property type="protein sequence ID" value="ENSTMTP00000031449.1"/>
    <property type="gene ID" value="ENSTMTG00000022582.1"/>
</dbReference>
<dbReference type="Pfam" id="PF06017">
    <property type="entry name" value="Myosin_TH1"/>
    <property type="match status" value="1"/>
</dbReference>
<dbReference type="GO" id="GO:0051015">
    <property type="term" value="F:actin filament binding"/>
    <property type="evidence" value="ECO:0007669"/>
    <property type="project" value="TreeGrafter"/>
</dbReference>
<dbReference type="InterPro" id="IPR010926">
    <property type="entry name" value="Myosin_TH1"/>
</dbReference>
<evidence type="ECO:0000256" key="6">
    <source>
        <dbReference type="ARBA" id="ARBA00023175"/>
    </source>
</evidence>
<dbReference type="SUPFAM" id="SSF50044">
    <property type="entry name" value="SH3-domain"/>
    <property type="match status" value="1"/>
</dbReference>
<dbReference type="InterPro" id="IPR027417">
    <property type="entry name" value="P-loop_NTPase"/>
</dbReference>